<dbReference type="InterPro" id="IPR050693">
    <property type="entry name" value="Hsp70_NEF-Inhibitors"/>
</dbReference>
<dbReference type="PANTHER" id="PTHR19316:SF18">
    <property type="entry name" value="HSP70-BINDING PROTEIN 1"/>
    <property type="match status" value="1"/>
</dbReference>
<dbReference type="GO" id="GO:0000774">
    <property type="term" value="F:adenyl-nucleotide exchange factor activity"/>
    <property type="evidence" value="ECO:0007669"/>
    <property type="project" value="TreeGrafter"/>
</dbReference>
<proteinExistence type="predicted"/>
<dbReference type="STRING" id="174720.A0A0N5B5T4"/>
<accession>A0A0N5B5T4</accession>
<evidence type="ECO:0000313" key="2">
    <source>
        <dbReference type="WBParaSite" id="SPAL_0000142900.1"/>
    </source>
</evidence>
<evidence type="ECO:0000313" key="1">
    <source>
        <dbReference type="Proteomes" id="UP000046392"/>
    </source>
</evidence>
<dbReference type="InterPro" id="IPR016024">
    <property type="entry name" value="ARM-type_fold"/>
</dbReference>
<organism evidence="1 2">
    <name type="scientific">Strongyloides papillosus</name>
    <name type="common">Intestinal threadworm</name>
    <dbReference type="NCBI Taxonomy" id="174720"/>
    <lineage>
        <taxon>Eukaryota</taxon>
        <taxon>Metazoa</taxon>
        <taxon>Ecdysozoa</taxon>
        <taxon>Nematoda</taxon>
        <taxon>Chromadorea</taxon>
        <taxon>Rhabditida</taxon>
        <taxon>Tylenchina</taxon>
        <taxon>Panagrolaimomorpha</taxon>
        <taxon>Strongyloidoidea</taxon>
        <taxon>Strongyloididae</taxon>
        <taxon>Strongyloides</taxon>
    </lineage>
</organism>
<dbReference type="Proteomes" id="UP000046392">
    <property type="component" value="Unplaced"/>
</dbReference>
<dbReference type="AlphaFoldDB" id="A0A0N5B5T4"/>
<dbReference type="GO" id="GO:0005783">
    <property type="term" value="C:endoplasmic reticulum"/>
    <property type="evidence" value="ECO:0007669"/>
    <property type="project" value="TreeGrafter"/>
</dbReference>
<dbReference type="InterPro" id="IPR011989">
    <property type="entry name" value="ARM-like"/>
</dbReference>
<dbReference type="PANTHER" id="PTHR19316">
    <property type="entry name" value="PROTEIN FOLDING REGULATOR"/>
    <property type="match status" value="1"/>
</dbReference>
<name>A0A0N5B5T4_STREA</name>
<sequence>MGDSVNSQLMAYKQLLGVTTNYHAEGGDGEVHFKPLSEKDKEFIEGALKETVEKTDPVKVLEKTLESLKEAEDKETKLMLIEDLVDLLGQIDLATIYVKNYHGLEDIKNGIINGDDTEIKGSYISLLTTVTHNNIDVQDLINDFSKEFNFLEYFLENYVESSTLAHKLRMRSLGAISAIVSHHTNNFTTFISLNGVGKLKNLLKNVKKNTELVERVKFSINSLKSTIPELSEDCKNKYASELSYLQ</sequence>
<reference evidence="2" key="1">
    <citation type="submission" date="2017-02" db="UniProtKB">
        <authorList>
            <consortium name="WormBaseParasite"/>
        </authorList>
    </citation>
    <scope>IDENTIFICATION</scope>
</reference>
<keyword evidence="1" id="KW-1185">Reference proteome</keyword>
<dbReference type="WBParaSite" id="SPAL_0000142900.1">
    <property type="protein sequence ID" value="SPAL_0000142900.1"/>
    <property type="gene ID" value="SPAL_0000142900"/>
</dbReference>
<protein>
    <submittedName>
        <fullName evidence="2">Fes1 domain-containing protein</fullName>
    </submittedName>
</protein>
<dbReference type="SUPFAM" id="SSF48371">
    <property type="entry name" value="ARM repeat"/>
    <property type="match status" value="1"/>
</dbReference>
<dbReference type="Gene3D" id="1.25.10.10">
    <property type="entry name" value="Leucine-rich Repeat Variant"/>
    <property type="match status" value="1"/>
</dbReference>